<evidence type="ECO:0000256" key="1">
    <source>
        <dbReference type="SAM" id="Phobius"/>
    </source>
</evidence>
<reference evidence="2 3" key="1">
    <citation type="submission" date="2019-02" db="EMBL/GenBank/DDBJ databases">
        <title>Deep-cultivation of Planctomycetes and their phenomic and genomic characterization uncovers novel biology.</title>
        <authorList>
            <person name="Wiegand S."/>
            <person name="Jogler M."/>
            <person name="Boedeker C."/>
            <person name="Pinto D."/>
            <person name="Vollmers J."/>
            <person name="Rivas-Marin E."/>
            <person name="Kohn T."/>
            <person name="Peeters S.H."/>
            <person name="Heuer A."/>
            <person name="Rast P."/>
            <person name="Oberbeckmann S."/>
            <person name="Bunk B."/>
            <person name="Jeske O."/>
            <person name="Meyerdierks A."/>
            <person name="Storesund J.E."/>
            <person name="Kallscheuer N."/>
            <person name="Luecker S."/>
            <person name="Lage O.M."/>
            <person name="Pohl T."/>
            <person name="Merkel B.J."/>
            <person name="Hornburger P."/>
            <person name="Mueller R.-W."/>
            <person name="Bruemmer F."/>
            <person name="Labrenz M."/>
            <person name="Spormann A.M."/>
            <person name="Op Den Camp H."/>
            <person name="Overmann J."/>
            <person name="Amann R."/>
            <person name="Jetten M.S.M."/>
            <person name="Mascher T."/>
            <person name="Medema M.H."/>
            <person name="Devos D.P."/>
            <person name="Kaster A.-K."/>
            <person name="Ovreas L."/>
            <person name="Rohde M."/>
            <person name="Galperin M.Y."/>
            <person name="Jogler C."/>
        </authorList>
    </citation>
    <scope>NUCLEOTIDE SEQUENCE [LARGE SCALE GENOMIC DNA]</scope>
    <source>
        <strain evidence="2 3">Enr8</strain>
    </source>
</reference>
<protein>
    <submittedName>
        <fullName evidence="2">PepSY-associated TM helix</fullName>
    </submittedName>
</protein>
<evidence type="ECO:0000313" key="3">
    <source>
        <dbReference type="Proteomes" id="UP000318878"/>
    </source>
</evidence>
<dbReference type="Proteomes" id="UP000318878">
    <property type="component" value="Unassembled WGS sequence"/>
</dbReference>
<dbReference type="Pfam" id="PF03929">
    <property type="entry name" value="PepSY_TM"/>
    <property type="match status" value="1"/>
</dbReference>
<dbReference type="RefSeq" id="WP_146434258.1">
    <property type="nucleotide sequence ID" value="NZ_SJPF01000004.1"/>
</dbReference>
<dbReference type="PANTHER" id="PTHR34219">
    <property type="entry name" value="IRON-REGULATED INNER MEMBRANE PROTEIN-RELATED"/>
    <property type="match status" value="1"/>
</dbReference>
<keyword evidence="1" id="KW-0472">Membrane</keyword>
<evidence type="ECO:0000313" key="2">
    <source>
        <dbReference type="EMBL" id="TWT31814.1"/>
    </source>
</evidence>
<name>A0A5C5UZM1_9BACT</name>
<feature type="transmembrane region" description="Helical" evidence="1">
    <location>
        <begin position="189"/>
        <end position="213"/>
    </location>
</feature>
<keyword evidence="1" id="KW-0812">Transmembrane</keyword>
<accession>A0A5C5UZM1</accession>
<sequence length="385" mass="42877">MRLLARRIWLKVHLYLGLTAGLAFALAGVTGSILVFERAFDEQLNSAMMLTEPQGSPRSLDEIIGLAQAEFANHGRIDRITLPRTDSSVYSLRFVAKSSSEQKRPTEVYYDPYTAEALGHRPQQSGLIAWIYDLHARLLMGKNGRMLMGVIAATVLVSIVSGVVLWWPLQKGGWRVAWGIRPGKFNFDLHKVSGLLSLPPLFLVAFTGVYLGLPFVIKPVVGMFSAETKYPRNVTSSATPTSDGPIGADRAAQLALAEMPGSEILLVDLPQKSDGVYKVFLRQPGEVGQLRGAGRIWLDQYSGQLLQTRDWNHFTFADTYYRIQLALHCGDAFGTGGRLLVFVVGFVPAILYLTGFLLWWRKKRSRRRQSPRTQTTGYAQKAPHR</sequence>
<proteinExistence type="predicted"/>
<dbReference type="EMBL" id="SJPF01000004">
    <property type="protein sequence ID" value="TWT31814.1"/>
    <property type="molecule type" value="Genomic_DNA"/>
</dbReference>
<gene>
    <name evidence="2" type="ORF">Enr8_37390</name>
</gene>
<dbReference type="OrthoDB" id="9776609at2"/>
<feature type="transmembrane region" description="Helical" evidence="1">
    <location>
        <begin position="146"/>
        <end position="169"/>
    </location>
</feature>
<keyword evidence="1" id="KW-1133">Transmembrane helix</keyword>
<comment type="caution">
    <text evidence="2">The sequence shown here is derived from an EMBL/GenBank/DDBJ whole genome shotgun (WGS) entry which is preliminary data.</text>
</comment>
<dbReference type="AlphaFoldDB" id="A0A5C5UZM1"/>
<feature type="transmembrane region" description="Helical" evidence="1">
    <location>
        <begin position="339"/>
        <end position="360"/>
    </location>
</feature>
<keyword evidence="3" id="KW-1185">Reference proteome</keyword>
<organism evidence="2 3">
    <name type="scientific">Blastopirellula retiformator</name>
    <dbReference type="NCBI Taxonomy" id="2527970"/>
    <lineage>
        <taxon>Bacteria</taxon>
        <taxon>Pseudomonadati</taxon>
        <taxon>Planctomycetota</taxon>
        <taxon>Planctomycetia</taxon>
        <taxon>Pirellulales</taxon>
        <taxon>Pirellulaceae</taxon>
        <taxon>Blastopirellula</taxon>
    </lineage>
</organism>
<dbReference type="InterPro" id="IPR005625">
    <property type="entry name" value="PepSY-ass_TM"/>
</dbReference>
<feature type="transmembrane region" description="Helical" evidence="1">
    <location>
        <begin position="12"/>
        <end position="36"/>
    </location>
</feature>